<feature type="compositionally biased region" description="Gly residues" evidence="4">
    <location>
        <begin position="476"/>
        <end position="487"/>
    </location>
</feature>
<keyword evidence="7" id="KW-1185">Reference proteome</keyword>
<evidence type="ECO:0000313" key="6">
    <source>
        <dbReference type="EMBL" id="RIH87035.1"/>
    </source>
</evidence>
<evidence type="ECO:0000256" key="1">
    <source>
        <dbReference type="ARBA" id="ARBA00004196"/>
    </source>
</evidence>
<feature type="compositionally biased region" description="Gly residues" evidence="4">
    <location>
        <begin position="48"/>
        <end position="66"/>
    </location>
</feature>
<dbReference type="GO" id="GO:0030313">
    <property type="term" value="C:cell envelope"/>
    <property type="evidence" value="ECO:0007669"/>
    <property type="project" value="UniProtKB-SubCell"/>
</dbReference>
<keyword evidence="2 3" id="KW-0175">Coiled coil</keyword>
<dbReference type="PANTHER" id="PTHR32347">
    <property type="entry name" value="EFFLUX SYSTEM COMPONENT YKNX-RELATED"/>
    <property type="match status" value="1"/>
</dbReference>
<dbReference type="RefSeq" id="WP_119276965.1">
    <property type="nucleotide sequence ID" value="NZ_QWLA01000023.1"/>
</dbReference>
<dbReference type="InterPro" id="IPR058637">
    <property type="entry name" value="YknX-like_C"/>
</dbReference>
<organism evidence="6 7">
    <name type="scientific">Calidithermus roseus</name>
    <dbReference type="NCBI Taxonomy" id="1644118"/>
    <lineage>
        <taxon>Bacteria</taxon>
        <taxon>Thermotogati</taxon>
        <taxon>Deinococcota</taxon>
        <taxon>Deinococci</taxon>
        <taxon>Thermales</taxon>
        <taxon>Thermaceae</taxon>
        <taxon>Calidithermus</taxon>
    </lineage>
</organism>
<dbReference type="InterPro" id="IPR050465">
    <property type="entry name" value="UPF0194_transport"/>
</dbReference>
<proteinExistence type="predicted"/>
<gene>
    <name evidence="6" type="primary">macA_3</name>
    <name evidence="6" type="ORF">Mrose_01469</name>
</gene>
<evidence type="ECO:0000256" key="4">
    <source>
        <dbReference type="SAM" id="MobiDB-lite"/>
    </source>
</evidence>
<feature type="coiled-coil region" evidence="3">
    <location>
        <begin position="173"/>
        <end position="270"/>
    </location>
</feature>
<sequence length="487" mass="49908">MRLRQWITVIALVLSGGVAGYLLRSSSLPESSSTPAAGSNSPAAGFQGNRGGGIGQNFGNRGGATGQGFRNQGQGGSGAVIPVQTTMTRTGTLIAQRQAAGTVVPVQQSQVAARNSGTVARVLVQVGDEVRANQAVVQLEDSQLRIAVHNAELALQNARISLSSQTSATREAELRLKQQLQAAQASLAAAQASYAAAQEVHRLGGMSESELQSVRSQLSTARANLAAAQAALEQNQRAGQENLAQLRLAVAQAQNQLRLAQLNLSNATIRAPFDGQVAAIAVAPGEAVSPSSQVFTLVSTTRQVRFSVPPGDAPSLSPGQVLPFSTGSQSFEVKLNQRPAAPVSQSVSLTARFVGTATPPAGVVGSLTYSVRLAQGTLLPIAALQNDGARSYVYVVSEGRARVQDVTVLAQAGSTAAVRGLEGGLEVIVNPPPGLLDGSAVVSQDQAQDGSSPQGQRFRQGNDQERVRPGGLAPSGPGGAPPAGGRP</sequence>
<dbReference type="EMBL" id="QWLA01000023">
    <property type="protein sequence ID" value="RIH87035.1"/>
    <property type="molecule type" value="Genomic_DNA"/>
</dbReference>
<feature type="region of interest" description="Disordered" evidence="4">
    <location>
        <begin position="29"/>
        <end position="80"/>
    </location>
</feature>
<protein>
    <submittedName>
        <fullName evidence="6">Macrolide export protein MacA</fullName>
    </submittedName>
</protein>
<evidence type="ECO:0000259" key="5">
    <source>
        <dbReference type="Pfam" id="PF25989"/>
    </source>
</evidence>
<dbReference type="SUPFAM" id="SSF111369">
    <property type="entry name" value="HlyD-like secretion proteins"/>
    <property type="match status" value="2"/>
</dbReference>
<dbReference type="PANTHER" id="PTHR32347:SF23">
    <property type="entry name" value="BLL5650 PROTEIN"/>
    <property type="match status" value="1"/>
</dbReference>
<dbReference type="AlphaFoldDB" id="A0A399ETJ2"/>
<evidence type="ECO:0000256" key="3">
    <source>
        <dbReference type="SAM" id="Coils"/>
    </source>
</evidence>
<comment type="caution">
    <text evidence="6">The sequence shown here is derived from an EMBL/GenBank/DDBJ whole genome shotgun (WGS) entry which is preliminary data.</text>
</comment>
<accession>A0A399ETJ2</accession>
<feature type="region of interest" description="Disordered" evidence="4">
    <location>
        <begin position="438"/>
        <end position="487"/>
    </location>
</feature>
<name>A0A399ETJ2_9DEIN</name>
<dbReference type="Proteomes" id="UP000265341">
    <property type="component" value="Unassembled WGS sequence"/>
</dbReference>
<evidence type="ECO:0000256" key="2">
    <source>
        <dbReference type="ARBA" id="ARBA00023054"/>
    </source>
</evidence>
<feature type="domain" description="YknX-like C-terminal permuted SH3-like" evidence="5">
    <location>
        <begin position="378"/>
        <end position="442"/>
    </location>
</feature>
<evidence type="ECO:0000313" key="7">
    <source>
        <dbReference type="Proteomes" id="UP000265341"/>
    </source>
</evidence>
<reference evidence="6 7" key="1">
    <citation type="submission" date="2018-08" db="EMBL/GenBank/DDBJ databases">
        <title>Meiothermus roseus NBRC 110900 genome sequencing project.</title>
        <authorList>
            <person name="Da Costa M.S."/>
            <person name="Albuquerque L."/>
            <person name="Raposo P."/>
            <person name="Froufe H.J.C."/>
            <person name="Barroso C.S."/>
            <person name="Egas C."/>
        </authorList>
    </citation>
    <scope>NUCLEOTIDE SEQUENCE [LARGE SCALE GENOMIC DNA]</scope>
    <source>
        <strain evidence="6 7">NBRC 110900</strain>
    </source>
</reference>
<comment type="subcellular location">
    <subcellularLocation>
        <location evidence="1">Cell envelope</location>
    </subcellularLocation>
</comment>
<dbReference type="Gene3D" id="2.40.50.100">
    <property type="match status" value="2"/>
</dbReference>
<dbReference type="Pfam" id="PF25989">
    <property type="entry name" value="YknX_C"/>
    <property type="match status" value="1"/>
</dbReference>
<dbReference type="OrthoDB" id="34181at2"/>
<feature type="compositionally biased region" description="Polar residues" evidence="4">
    <location>
        <begin position="441"/>
        <end position="459"/>
    </location>
</feature>
<dbReference type="Gene3D" id="2.40.420.20">
    <property type="match status" value="1"/>
</dbReference>